<proteinExistence type="predicted"/>
<gene>
    <name evidence="1" type="ORF">CHS0354_021188</name>
</gene>
<dbReference type="AlphaFoldDB" id="A0AAE0TB99"/>
<dbReference type="Proteomes" id="UP001195483">
    <property type="component" value="Unassembled WGS sequence"/>
</dbReference>
<accession>A0AAE0TB99</accession>
<dbReference type="EMBL" id="JAEAOA010001305">
    <property type="protein sequence ID" value="KAK3606664.1"/>
    <property type="molecule type" value="Genomic_DNA"/>
</dbReference>
<name>A0AAE0TB99_9BIVA</name>
<comment type="caution">
    <text evidence="1">The sequence shown here is derived from an EMBL/GenBank/DDBJ whole genome shotgun (WGS) entry which is preliminary data.</text>
</comment>
<organism evidence="1 2">
    <name type="scientific">Potamilus streckersoni</name>
    <dbReference type="NCBI Taxonomy" id="2493646"/>
    <lineage>
        <taxon>Eukaryota</taxon>
        <taxon>Metazoa</taxon>
        <taxon>Spiralia</taxon>
        <taxon>Lophotrochozoa</taxon>
        <taxon>Mollusca</taxon>
        <taxon>Bivalvia</taxon>
        <taxon>Autobranchia</taxon>
        <taxon>Heteroconchia</taxon>
        <taxon>Palaeoheterodonta</taxon>
        <taxon>Unionida</taxon>
        <taxon>Unionoidea</taxon>
        <taxon>Unionidae</taxon>
        <taxon>Ambleminae</taxon>
        <taxon>Lampsilini</taxon>
        <taxon>Potamilus</taxon>
    </lineage>
</organism>
<evidence type="ECO:0000313" key="1">
    <source>
        <dbReference type="EMBL" id="KAK3606664.1"/>
    </source>
</evidence>
<reference evidence="1" key="1">
    <citation type="journal article" date="2021" name="Genome Biol. Evol.">
        <title>A High-Quality Reference Genome for a Parasitic Bivalve with Doubly Uniparental Inheritance (Bivalvia: Unionida).</title>
        <authorList>
            <person name="Smith C.H."/>
        </authorList>
    </citation>
    <scope>NUCLEOTIDE SEQUENCE</scope>
    <source>
        <strain evidence="1">CHS0354</strain>
    </source>
</reference>
<evidence type="ECO:0000313" key="2">
    <source>
        <dbReference type="Proteomes" id="UP001195483"/>
    </source>
</evidence>
<protein>
    <submittedName>
        <fullName evidence="1">Uncharacterized protein</fullName>
    </submittedName>
</protein>
<keyword evidence="2" id="KW-1185">Reference proteome</keyword>
<reference evidence="1" key="2">
    <citation type="journal article" date="2021" name="Genome Biol. Evol.">
        <title>Developing a high-quality reference genome for a parasitic bivalve with doubly uniparental inheritance (Bivalvia: Unionida).</title>
        <authorList>
            <person name="Smith C.H."/>
        </authorList>
    </citation>
    <scope>NUCLEOTIDE SEQUENCE</scope>
    <source>
        <strain evidence="1">CHS0354</strain>
        <tissue evidence="1">Mantle</tissue>
    </source>
</reference>
<reference evidence="1" key="3">
    <citation type="submission" date="2023-05" db="EMBL/GenBank/DDBJ databases">
        <authorList>
            <person name="Smith C.H."/>
        </authorList>
    </citation>
    <scope>NUCLEOTIDE SEQUENCE</scope>
    <source>
        <strain evidence="1">CHS0354</strain>
        <tissue evidence="1">Mantle</tissue>
    </source>
</reference>
<sequence length="99" mass="11753">MAQAKTYPKPKCKNYQSLDKGLRFGDLLFCMLKIPCITHRDFPKCLLLKLFWRITPNKFAQPDSGLLATPDKKCLYIFECYYLKLILLHFTIYHWNNGF</sequence>